<organism evidence="15 16">
    <name type="scientific">Lates calcarifer</name>
    <name type="common">Barramundi</name>
    <name type="synonym">Holocentrus calcarifer</name>
    <dbReference type="NCBI Taxonomy" id="8187"/>
    <lineage>
        <taxon>Eukaryota</taxon>
        <taxon>Metazoa</taxon>
        <taxon>Chordata</taxon>
        <taxon>Craniata</taxon>
        <taxon>Vertebrata</taxon>
        <taxon>Euteleostomi</taxon>
        <taxon>Actinopterygii</taxon>
        <taxon>Neopterygii</taxon>
        <taxon>Teleostei</taxon>
        <taxon>Neoteleostei</taxon>
        <taxon>Acanthomorphata</taxon>
        <taxon>Carangaria</taxon>
        <taxon>Carangaria incertae sedis</taxon>
        <taxon>Centropomidae</taxon>
        <taxon>Lates</taxon>
    </lineage>
</organism>
<keyword evidence="6" id="KW-1015">Disulfide bond</keyword>
<dbReference type="GO" id="GO:0009897">
    <property type="term" value="C:external side of plasma membrane"/>
    <property type="evidence" value="ECO:0007669"/>
    <property type="project" value="TreeGrafter"/>
</dbReference>
<dbReference type="Gene3D" id="2.60.40.10">
    <property type="entry name" value="Immunoglobulins"/>
    <property type="match status" value="4"/>
</dbReference>
<comment type="subcellular location">
    <subcellularLocation>
        <location evidence="1">Membrane</location>
    </subcellularLocation>
</comment>
<feature type="domain" description="Ig-like" evidence="14">
    <location>
        <begin position="450"/>
        <end position="562"/>
    </location>
</feature>
<dbReference type="FunFam" id="2.60.40.10:FF:000142">
    <property type="entry name" value="V-set domain-containing T-cell activation inhibitor 1"/>
    <property type="match status" value="2"/>
</dbReference>
<feature type="domain" description="Ig-like" evidence="14">
    <location>
        <begin position="571"/>
        <end position="659"/>
    </location>
</feature>
<dbReference type="InterPro" id="IPR003597">
    <property type="entry name" value="Ig_C1-set"/>
</dbReference>
<dbReference type="InterPro" id="IPR007110">
    <property type="entry name" value="Ig-like_dom"/>
</dbReference>
<feature type="domain" description="Ig-like" evidence="14">
    <location>
        <begin position="131"/>
        <end position="237"/>
    </location>
</feature>
<reference evidence="16" key="1">
    <citation type="submission" date="2025-08" db="UniProtKB">
        <authorList>
            <consortium name="RefSeq"/>
        </authorList>
    </citation>
    <scope>IDENTIFICATION</scope>
    <source>
        <tissue evidence="16">Brain</tissue>
    </source>
</reference>
<dbReference type="SUPFAM" id="SSF48726">
    <property type="entry name" value="Immunoglobulin"/>
    <property type="match status" value="4"/>
</dbReference>
<keyword evidence="3 13" id="KW-0732">Signal</keyword>
<dbReference type="InterPro" id="IPR050504">
    <property type="entry name" value="IgSF_BTN/MOG"/>
</dbReference>
<dbReference type="InterPro" id="IPR036179">
    <property type="entry name" value="Ig-like_dom_sf"/>
</dbReference>
<dbReference type="AlphaFoldDB" id="A0AAJ8B3A9"/>
<keyword evidence="5 12" id="KW-0472">Membrane</keyword>
<feature type="coiled-coil region" evidence="10">
    <location>
        <begin position="308"/>
        <end position="346"/>
    </location>
</feature>
<evidence type="ECO:0000256" key="13">
    <source>
        <dbReference type="SAM" id="SignalP"/>
    </source>
</evidence>
<dbReference type="PANTHER" id="PTHR24100">
    <property type="entry name" value="BUTYROPHILIN"/>
    <property type="match status" value="1"/>
</dbReference>
<comment type="similarity">
    <text evidence="9">Belongs to the SKINT family.</text>
</comment>
<evidence type="ECO:0000256" key="7">
    <source>
        <dbReference type="ARBA" id="ARBA00023180"/>
    </source>
</evidence>
<feature type="signal peptide" evidence="13">
    <location>
        <begin position="1"/>
        <end position="30"/>
    </location>
</feature>
<evidence type="ECO:0000256" key="4">
    <source>
        <dbReference type="ARBA" id="ARBA00022989"/>
    </source>
</evidence>
<feature type="region of interest" description="Disordered" evidence="11">
    <location>
        <begin position="790"/>
        <end position="819"/>
    </location>
</feature>
<accession>A0AAJ8B3A9</accession>
<dbReference type="GO" id="GO:0050863">
    <property type="term" value="P:regulation of T cell activation"/>
    <property type="evidence" value="ECO:0007669"/>
    <property type="project" value="UniProtKB-ARBA"/>
</dbReference>
<proteinExistence type="inferred from homology"/>
<dbReference type="GO" id="GO:0001817">
    <property type="term" value="P:regulation of cytokine production"/>
    <property type="evidence" value="ECO:0007669"/>
    <property type="project" value="TreeGrafter"/>
</dbReference>
<dbReference type="FunFam" id="2.60.40.10:FF:000088">
    <property type="entry name" value="Butyrophilin subfamily 1 member A1"/>
    <property type="match status" value="2"/>
</dbReference>
<dbReference type="Pfam" id="PF22705">
    <property type="entry name" value="C2-set_3"/>
    <property type="match status" value="2"/>
</dbReference>
<evidence type="ECO:0000256" key="6">
    <source>
        <dbReference type="ARBA" id="ARBA00023157"/>
    </source>
</evidence>
<evidence type="ECO:0000259" key="14">
    <source>
        <dbReference type="PROSITE" id="PS50835"/>
    </source>
</evidence>
<evidence type="ECO:0000256" key="12">
    <source>
        <dbReference type="SAM" id="Phobius"/>
    </source>
</evidence>
<dbReference type="Pfam" id="PF07686">
    <property type="entry name" value="V-set"/>
    <property type="match status" value="2"/>
</dbReference>
<protein>
    <submittedName>
        <fullName evidence="16">Uncharacterized protein LOC108885218</fullName>
    </submittedName>
</protein>
<dbReference type="GO" id="GO:1903037">
    <property type="term" value="P:regulation of leukocyte cell-cell adhesion"/>
    <property type="evidence" value="ECO:0007669"/>
    <property type="project" value="UniProtKB-ARBA"/>
</dbReference>
<dbReference type="InterPro" id="IPR013783">
    <property type="entry name" value="Ig-like_fold"/>
</dbReference>
<dbReference type="KEGG" id="lcf:108885218"/>
<dbReference type="GO" id="GO:0005102">
    <property type="term" value="F:signaling receptor binding"/>
    <property type="evidence" value="ECO:0007669"/>
    <property type="project" value="TreeGrafter"/>
</dbReference>
<evidence type="ECO:0000256" key="5">
    <source>
        <dbReference type="ARBA" id="ARBA00023136"/>
    </source>
</evidence>
<keyword evidence="7" id="KW-0325">Glycoprotein</keyword>
<dbReference type="InterPro" id="IPR013106">
    <property type="entry name" value="Ig_V-set"/>
</dbReference>
<evidence type="ECO:0000256" key="3">
    <source>
        <dbReference type="ARBA" id="ARBA00022729"/>
    </source>
</evidence>
<evidence type="ECO:0000256" key="9">
    <source>
        <dbReference type="ARBA" id="ARBA00038221"/>
    </source>
</evidence>
<keyword evidence="8" id="KW-0393">Immunoglobulin domain</keyword>
<dbReference type="InterPro" id="IPR003599">
    <property type="entry name" value="Ig_sub"/>
</dbReference>
<feature type="transmembrane region" description="Helical" evidence="12">
    <location>
        <begin position="250"/>
        <end position="272"/>
    </location>
</feature>
<dbReference type="SMART" id="SM00406">
    <property type="entry name" value="IGv"/>
    <property type="match status" value="2"/>
</dbReference>
<name>A0AAJ8B3A9_LATCA</name>
<feature type="compositionally biased region" description="Basic and acidic residues" evidence="11">
    <location>
        <begin position="791"/>
        <end position="800"/>
    </location>
</feature>
<gene>
    <name evidence="16" type="primary">LOC108885218</name>
</gene>
<evidence type="ECO:0000256" key="2">
    <source>
        <dbReference type="ARBA" id="ARBA00022692"/>
    </source>
</evidence>
<dbReference type="Proteomes" id="UP000694890">
    <property type="component" value="Unplaced"/>
</dbReference>
<dbReference type="GO" id="GO:0042110">
    <property type="term" value="P:T cell activation"/>
    <property type="evidence" value="ECO:0007669"/>
    <property type="project" value="UniProtKB-ARBA"/>
</dbReference>
<feature type="chain" id="PRO_5042547990" evidence="13">
    <location>
        <begin position="31"/>
        <end position="932"/>
    </location>
</feature>
<dbReference type="InterPro" id="IPR053896">
    <property type="entry name" value="BTN3A2-like_Ig-C"/>
</dbReference>
<keyword evidence="4 12" id="KW-1133">Transmembrane helix</keyword>
<dbReference type="RefSeq" id="XP_050925624.1">
    <property type="nucleotide sequence ID" value="XM_051069667.1"/>
</dbReference>
<dbReference type="PANTHER" id="PTHR24100:SF151">
    <property type="entry name" value="ICOS LIGAND"/>
    <property type="match status" value="1"/>
</dbReference>
<dbReference type="PROSITE" id="PS50835">
    <property type="entry name" value="IG_LIKE"/>
    <property type="match status" value="4"/>
</dbReference>
<evidence type="ECO:0000256" key="10">
    <source>
        <dbReference type="SAM" id="Coils"/>
    </source>
</evidence>
<dbReference type="GO" id="GO:0050852">
    <property type="term" value="P:T cell receptor signaling pathway"/>
    <property type="evidence" value="ECO:0007669"/>
    <property type="project" value="TreeGrafter"/>
</dbReference>
<evidence type="ECO:0000313" key="16">
    <source>
        <dbReference type="RefSeq" id="XP_050925624.1"/>
    </source>
</evidence>
<evidence type="ECO:0000313" key="15">
    <source>
        <dbReference type="Proteomes" id="UP000694890"/>
    </source>
</evidence>
<dbReference type="SMART" id="SM00407">
    <property type="entry name" value="IGc1"/>
    <property type="match status" value="2"/>
</dbReference>
<dbReference type="SMART" id="SM00409">
    <property type="entry name" value="IG"/>
    <property type="match status" value="2"/>
</dbReference>
<evidence type="ECO:0000256" key="8">
    <source>
        <dbReference type="ARBA" id="ARBA00023319"/>
    </source>
</evidence>
<keyword evidence="2 12" id="KW-0812">Transmembrane</keyword>
<feature type="domain" description="Ig-like" evidence="14">
    <location>
        <begin position="6"/>
        <end position="128"/>
    </location>
</feature>
<keyword evidence="10" id="KW-0175">Coiled coil</keyword>
<dbReference type="GeneID" id="108885218"/>
<sequence length="932" mass="105023">MFWFKPQLRSLSAFVFHHAVFLLLIRSCAGLSQVIVPMQPIVVTIGDDIILPCHLEPATDAVAMTCEWSRSDLNPRFVHVWHEREELVINQHPSYKGRTSLSTNKLKLGDISLKLSGVKLSDNGTYKCFIPELRTESTIKLVVGLASSPVINLAGNDRDTGAVVLECESKGWYPEPEVLWLDGEGNLLSAGPTETVRGPDDLYTVSSRVTVEKRHSNSFTCRVQQNNINQTREAHIHVEDDFFNICSSSALHITIGLLVVAVVITAAVCVIWKWRHSFSDFLCKDIKRHYKDENEQGGEHLVAKRRKKVRLQKEIKCWIEQLQEQLEEDKKLSRELEKKMRSVDAEVTEKMGDKTKNKADGYLKLKTILTDVKHKLEDQQMGHEKLLMDAKKALEMIEEGFDIKEGGEKEPSEVNSLRECESPLFTLGKMNLCGFCFGFLVSFLYSLPGPTGQFQVICPTQTIVALLGDDVILPCHLEPPISASSETVEWTRPGVHPKYVHVHQDGRLFYEIQNPSYDFRTRMFVDEMEHGNVSMKIFKVKLSDEGTYRCLIPSVQKEASVQLLVGAVSSPTISLAGLDKSISAVVLECESKGWYPEPEMLWLDGEGNLLSAGPTETVRGPDDLYTVSSRVTVEKRHSNSFTCRVQQNKTNQTRETEIHVPDEFFVAPSSPSWAAYVSMNAVLGLMVISAISFSVWTWSQNKTTTEVNEQLETRRVKTNSSRRNQTQVWLNTNRESERKPLTKPQTEPAEAVEVGLIGQIISPSPGQHTETNNQSRSQVISSHQLTCVSLDDGRKLENPERTPTYRGHTEKSWTNESSNPELEIEAAVLTTAPLCHPRTSTPDRQEVPTTSRAVLDQVNLSRNSVRLRKKSKEMVNIEFHTTSSKYKFPVSTKEAGNMVTFRGSDGSRFQVVEMTILQRRSPGKNLKTPLER</sequence>
<evidence type="ECO:0000256" key="11">
    <source>
        <dbReference type="SAM" id="MobiDB-lite"/>
    </source>
</evidence>
<evidence type="ECO:0000256" key="1">
    <source>
        <dbReference type="ARBA" id="ARBA00004370"/>
    </source>
</evidence>